<comment type="caution">
    <text evidence="2">The sequence shown here is derived from an EMBL/GenBank/DDBJ whole genome shotgun (WGS) entry which is preliminary data.</text>
</comment>
<evidence type="ECO:0000313" key="3">
    <source>
        <dbReference type="Proteomes" id="UP000190626"/>
    </source>
</evidence>
<protein>
    <recommendedName>
        <fullName evidence="1">GyrI-like small molecule binding domain-containing protein</fullName>
    </recommendedName>
</protein>
<dbReference type="InterPro" id="IPR008319">
    <property type="entry name" value="GyrI-like_CCH_Lin2189-like"/>
</dbReference>
<evidence type="ECO:0000259" key="1">
    <source>
        <dbReference type="Pfam" id="PF06445"/>
    </source>
</evidence>
<dbReference type="PIRSF" id="PIRSF031644">
    <property type="entry name" value="UCP031644"/>
    <property type="match status" value="1"/>
</dbReference>
<dbReference type="RefSeq" id="WP_079418295.1">
    <property type="nucleotide sequence ID" value="NZ_MBTG01000038.1"/>
</dbReference>
<gene>
    <name evidence="2" type="ORF">BC351_36925</name>
</gene>
<reference evidence="3" key="1">
    <citation type="submission" date="2016-07" db="EMBL/GenBank/DDBJ databases">
        <authorList>
            <person name="Florea S."/>
            <person name="Webb J.S."/>
            <person name="Jaromczyk J."/>
            <person name="Schardl C.L."/>
        </authorList>
    </citation>
    <scope>NUCLEOTIDE SEQUENCE [LARGE SCALE GENOMIC DNA]</scope>
    <source>
        <strain evidence="3">CY1</strain>
    </source>
</reference>
<dbReference type="Gene3D" id="3.20.80.10">
    <property type="entry name" value="Regulatory factor, effector binding domain"/>
    <property type="match status" value="1"/>
</dbReference>
<organism evidence="2 3">
    <name type="scientific">Paenibacillus ferrarius</name>
    <dbReference type="NCBI Taxonomy" id="1469647"/>
    <lineage>
        <taxon>Bacteria</taxon>
        <taxon>Bacillati</taxon>
        <taxon>Bacillota</taxon>
        <taxon>Bacilli</taxon>
        <taxon>Bacillales</taxon>
        <taxon>Paenibacillaceae</taxon>
        <taxon>Paenibacillus</taxon>
    </lineage>
</organism>
<dbReference type="OrthoDB" id="4772335at2"/>
<evidence type="ECO:0000313" key="2">
    <source>
        <dbReference type="EMBL" id="OPH49587.1"/>
    </source>
</evidence>
<dbReference type="Proteomes" id="UP000190626">
    <property type="component" value="Unassembled WGS sequence"/>
</dbReference>
<name>A0A1V4HB78_9BACL</name>
<dbReference type="InterPro" id="IPR029442">
    <property type="entry name" value="GyrI-like"/>
</dbReference>
<keyword evidence="3" id="KW-1185">Reference proteome</keyword>
<accession>A0A1V4HB78</accession>
<dbReference type="STRING" id="1469647.BC351_36925"/>
<dbReference type="AlphaFoldDB" id="A0A1V4HB78"/>
<dbReference type="EMBL" id="MBTG01000038">
    <property type="protein sequence ID" value="OPH49587.1"/>
    <property type="molecule type" value="Genomic_DNA"/>
</dbReference>
<dbReference type="InterPro" id="IPR011256">
    <property type="entry name" value="Reg_factor_effector_dom_sf"/>
</dbReference>
<dbReference type="Pfam" id="PF06445">
    <property type="entry name" value="GyrI-like"/>
    <property type="match status" value="1"/>
</dbReference>
<feature type="domain" description="GyrI-like small molecule binding" evidence="1">
    <location>
        <begin position="130"/>
        <end position="198"/>
    </location>
</feature>
<sequence length="208" mass="24120">MDKLDLAKTYKSYYSAPTEPQIVEFEPIRYVTIQGQGDPDDHAFSQAAEALYTLSYTIKGIYKKEEQDFTVAKLEGLWWVDGDVSKALLVPREEWRWKLLIRMPDFVRAESFEEARTQAMAKKKERGVISSIAYESLQEGVCVQMLHVGPYATEPETLEQIDQYLAEHKYRIAGLHHEIYLSDPRKVEPSRMKTILRYPIQEIEVVEG</sequence>
<proteinExistence type="predicted"/>
<dbReference type="SUPFAM" id="SSF55136">
    <property type="entry name" value="Probable bacterial effector-binding domain"/>
    <property type="match status" value="1"/>
</dbReference>